<dbReference type="PANTHER" id="PTHR30093">
    <property type="entry name" value="GENERAL SECRETION PATHWAY PROTEIN G"/>
    <property type="match status" value="1"/>
</dbReference>
<feature type="domain" description="DUF1559" evidence="1">
    <location>
        <begin position="30"/>
        <end position="268"/>
    </location>
</feature>
<dbReference type="Gene3D" id="3.30.700.10">
    <property type="entry name" value="Glycoprotein, Type 4 Pilin"/>
    <property type="match status" value="1"/>
</dbReference>
<dbReference type="RefSeq" id="WP_277861214.1">
    <property type="nucleotide sequence ID" value="NZ_JARRAG010000002.1"/>
</dbReference>
<dbReference type="Proteomes" id="UP001216907">
    <property type="component" value="Unassembled WGS sequence"/>
</dbReference>
<dbReference type="InterPro" id="IPR045584">
    <property type="entry name" value="Pilin-like"/>
</dbReference>
<evidence type="ECO:0000313" key="3">
    <source>
        <dbReference type="Proteomes" id="UP001216907"/>
    </source>
</evidence>
<sequence length="288" mass="31067">MRRRAFTLIELLVVIAIIAVLIALLLPAVQSAREAARRISCTNNLKQIGLAFHGYHDAHGRLPMGYVFAPGYVRGGFGWGAMILPGVEQRTLFDSANFGLPLWNAVNATTSTTPIGFFLCPSDETSPGRFLERDGFRYAKSSYVASFGPGNMDLDPTDRRGLFQRNGGVRFAEVPDGLSTTLAGSERHNGTFAVEIGSHDHFDAETVWIGAVKEDPDDDHAHTTLFQSSHAPNARDMNDQDAACRHPGGINALLADGSVRFLKSSIDLGVYQALSSRAGGEVVGADAY</sequence>
<name>A0ABT6FB98_9BACT</name>
<gene>
    <name evidence="2" type="ORF">PZE19_13840</name>
</gene>
<dbReference type="EMBL" id="JARRAG010000002">
    <property type="protein sequence ID" value="MDG3004863.1"/>
    <property type="molecule type" value="Genomic_DNA"/>
</dbReference>
<dbReference type="Pfam" id="PF07596">
    <property type="entry name" value="SBP_bac_10"/>
    <property type="match status" value="1"/>
</dbReference>
<protein>
    <submittedName>
        <fullName evidence="2">DUF1559 domain-containing protein</fullName>
    </submittedName>
</protein>
<dbReference type="NCBIfam" id="TIGR04294">
    <property type="entry name" value="pre_pil_HX9DG"/>
    <property type="match status" value="1"/>
</dbReference>
<dbReference type="InterPro" id="IPR012902">
    <property type="entry name" value="N_methyl_site"/>
</dbReference>
<comment type="caution">
    <text evidence="2">The sequence shown here is derived from an EMBL/GenBank/DDBJ whole genome shotgun (WGS) entry which is preliminary data.</text>
</comment>
<dbReference type="InterPro" id="IPR011453">
    <property type="entry name" value="DUF1559"/>
</dbReference>
<evidence type="ECO:0000313" key="2">
    <source>
        <dbReference type="EMBL" id="MDG3004863.1"/>
    </source>
</evidence>
<reference evidence="2 3" key="1">
    <citation type="submission" date="2023-03" db="EMBL/GenBank/DDBJ databases">
        <title>Paludisphaera mucosa sp. nov. a novel planctomycete from northern fen.</title>
        <authorList>
            <person name="Ivanova A."/>
        </authorList>
    </citation>
    <scope>NUCLEOTIDE SEQUENCE [LARGE SCALE GENOMIC DNA]</scope>
    <source>
        <strain evidence="2 3">Pla2</strain>
    </source>
</reference>
<organism evidence="2 3">
    <name type="scientific">Paludisphaera mucosa</name>
    <dbReference type="NCBI Taxonomy" id="3030827"/>
    <lineage>
        <taxon>Bacteria</taxon>
        <taxon>Pseudomonadati</taxon>
        <taxon>Planctomycetota</taxon>
        <taxon>Planctomycetia</taxon>
        <taxon>Isosphaerales</taxon>
        <taxon>Isosphaeraceae</taxon>
        <taxon>Paludisphaera</taxon>
    </lineage>
</organism>
<dbReference type="Pfam" id="PF07963">
    <property type="entry name" value="N_methyl"/>
    <property type="match status" value="1"/>
</dbReference>
<dbReference type="PANTHER" id="PTHR30093:SF2">
    <property type="entry name" value="TYPE II SECRETION SYSTEM PROTEIN H"/>
    <property type="match status" value="1"/>
</dbReference>
<dbReference type="InterPro" id="IPR027558">
    <property type="entry name" value="Pre_pil_HX9DG_C"/>
</dbReference>
<proteinExistence type="predicted"/>
<dbReference type="NCBIfam" id="TIGR02532">
    <property type="entry name" value="IV_pilin_GFxxxE"/>
    <property type="match status" value="1"/>
</dbReference>
<evidence type="ECO:0000259" key="1">
    <source>
        <dbReference type="Pfam" id="PF07596"/>
    </source>
</evidence>
<accession>A0ABT6FB98</accession>
<dbReference type="SUPFAM" id="SSF54523">
    <property type="entry name" value="Pili subunits"/>
    <property type="match status" value="1"/>
</dbReference>
<keyword evidence="3" id="KW-1185">Reference proteome</keyword>